<evidence type="ECO:0000313" key="2">
    <source>
        <dbReference type="Proteomes" id="UP001432322"/>
    </source>
</evidence>
<evidence type="ECO:0000313" key="1">
    <source>
        <dbReference type="EMBL" id="GMT32277.1"/>
    </source>
</evidence>
<dbReference type="Proteomes" id="UP001432322">
    <property type="component" value="Unassembled WGS sequence"/>
</dbReference>
<dbReference type="AlphaFoldDB" id="A0AAV5WR50"/>
<keyword evidence="2" id="KW-1185">Reference proteome</keyword>
<reference evidence="1" key="1">
    <citation type="submission" date="2023-10" db="EMBL/GenBank/DDBJ databases">
        <title>Genome assembly of Pristionchus species.</title>
        <authorList>
            <person name="Yoshida K."/>
            <person name="Sommer R.J."/>
        </authorList>
    </citation>
    <scope>NUCLEOTIDE SEQUENCE</scope>
    <source>
        <strain evidence="1">RS5133</strain>
    </source>
</reference>
<name>A0AAV5WR50_9BILA</name>
<accession>A0AAV5WR50</accession>
<proteinExistence type="predicted"/>
<gene>
    <name evidence="1" type="ORF">PFISCL1PPCAC_23574</name>
</gene>
<organism evidence="1 2">
    <name type="scientific">Pristionchus fissidentatus</name>
    <dbReference type="NCBI Taxonomy" id="1538716"/>
    <lineage>
        <taxon>Eukaryota</taxon>
        <taxon>Metazoa</taxon>
        <taxon>Ecdysozoa</taxon>
        <taxon>Nematoda</taxon>
        <taxon>Chromadorea</taxon>
        <taxon>Rhabditida</taxon>
        <taxon>Rhabditina</taxon>
        <taxon>Diplogasteromorpha</taxon>
        <taxon>Diplogasteroidea</taxon>
        <taxon>Neodiplogasteridae</taxon>
        <taxon>Pristionchus</taxon>
    </lineage>
</organism>
<comment type="caution">
    <text evidence="1">The sequence shown here is derived from an EMBL/GenBank/DDBJ whole genome shotgun (WGS) entry which is preliminary data.</text>
</comment>
<dbReference type="EMBL" id="BTSY01000006">
    <property type="protein sequence ID" value="GMT32277.1"/>
    <property type="molecule type" value="Genomic_DNA"/>
</dbReference>
<protein>
    <submittedName>
        <fullName evidence="1">Uncharacterized protein</fullName>
    </submittedName>
</protein>
<feature type="non-terminal residue" evidence="1">
    <location>
        <position position="1"/>
    </location>
</feature>
<sequence length="80" mass="9202">NTFEPSCPSCQFRLKLSPFSHPSCPSCQFRRILSPSSRPEWPNYPSHQISSSSFRILPFRPFCARFHPCPPYRSRPSSSA</sequence>